<dbReference type="EMBL" id="FOSH01000013">
    <property type="protein sequence ID" value="SFK50457.1"/>
    <property type="molecule type" value="Genomic_DNA"/>
</dbReference>
<organism evidence="1 2">
    <name type="scientific">Methylophaga sulfidovorans</name>
    <dbReference type="NCBI Taxonomy" id="45496"/>
    <lineage>
        <taxon>Bacteria</taxon>
        <taxon>Pseudomonadati</taxon>
        <taxon>Pseudomonadota</taxon>
        <taxon>Gammaproteobacteria</taxon>
        <taxon>Thiotrichales</taxon>
        <taxon>Piscirickettsiaceae</taxon>
        <taxon>Methylophaga</taxon>
    </lineage>
</organism>
<proteinExistence type="predicted"/>
<evidence type="ECO:0000313" key="2">
    <source>
        <dbReference type="Proteomes" id="UP000198924"/>
    </source>
</evidence>
<accession>A0A1I4A2Y0</accession>
<dbReference type="STRING" id="45496.SAMN04488079_1134"/>
<keyword evidence="2" id="KW-1185">Reference proteome</keyword>
<dbReference type="Proteomes" id="UP000198924">
    <property type="component" value="Unassembled WGS sequence"/>
</dbReference>
<protein>
    <submittedName>
        <fullName evidence="1">Uncharacterized protein</fullName>
    </submittedName>
</protein>
<dbReference type="OrthoDB" id="5609287at2"/>
<dbReference type="RefSeq" id="WP_091714590.1">
    <property type="nucleotide sequence ID" value="NZ_FOSH01000013.1"/>
</dbReference>
<evidence type="ECO:0000313" key="1">
    <source>
        <dbReference type="EMBL" id="SFK50457.1"/>
    </source>
</evidence>
<gene>
    <name evidence="1" type="ORF">SAMN04488079_1134</name>
</gene>
<dbReference type="AlphaFoldDB" id="A0A1I4A2Y0"/>
<name>A0A1I4A2Y0_9GAMM</name>
<reference evidence="2" key="1">
    <citation type="submission" date="2016-10" db="EMBL/GenBank/DDBJ databases">
        <authorList>
            <person name="Varghese N."/>
            <person name="Submissions S."/>
        </authorList>
    </citation>
    <scope>NUCLEOTIDE SEQUENCE [LARGE SCALE GENOMIC DNA]</scope>
    <source>
        <strain evidence="2">DSM 11578</strain>
    </source>
</reference>
<sequence length="128" mass="14586">MRYTAILAPLIVIAVIVLNQTFAKEKESHSAMNLSAPAEKLAESCYQHWLTLNWKLANTEMLASNNKSFRDGIKKVCQARAELFFEGYEIQPFISAGAQHEIFPLVFRPNVEDIKAQIRINLPQLRLI</sequence>